<dbReference type="OrthoDB" id="5244at2"/>
<dbReference type="RefSeq" id="WP_061568468.1">
    <property type="nucleotide sequence ID" value="NZ_LQYT01000030.1"/>
</dbReference>
<dbReference type="EMBL" id="LQYT01000030">
    <property type="protein sequence ID" value="KYD20699.1"/>
    <property type="molecule type" value="Genomic_DNA"/>
</dbReference>
<dbReference type="AlphaFoldDB" id="A0A150M957"/>
<sequence>MRKEDPADLTGRVVKIRQGKDKGQYAIVIKQLDSRTVLIADGEKRTFSRPKKKNLMHLRLCSYVSPEVKNSLNETGQVTNGKLRHALIQFRLKHLTEEEGDDNDGERRCH</sequence>
<name>A0A150M957_9BACI</name>
<dbReference type="STRING" id="301148.B4135_0081"/>
<comment type="caution">
    <text evidence="4">The sequence shown here is derived from an EMBL/GenBank/DDBJ whole genome shotgun (WGS) entry which is preliminary data.</text>
</comment>
<evidence type="ECO:0000256" key="2">
    <source>
        <dbReference type="ARBA" id="ARBA00023274"/>
    </source>
</evidence>
<accession>A0A150M957</accession>
<dbReference type="InterPro" id="IPR005824">
    <property type="entry name" value="KOW"/>
</dbReference>
<dbReference type="Proteomes" id="UP000075683">
    <property type="component" value="Unassembled WGS sequence"/>
</dbReference>
<evidence type="ECO:0000313" key="4">
    <source>
        <dbReference type="EMBL" id="KYD20699.1"/>
    </source>
</evidence>
<organism evidence="4 5">
    <name type="scientific">Caldibacillus debilis</name>
    <dbReference type="NCBI Taxonomy" id="301148"/>
    <lineage>
        <taxon>Bacteria</taxon>
        <taxon>Bacillati</taxon>
        <taxon>Bacillota</taxon>
        <taxon>Bacilli</taxon>
        <taxon>Bacillales</taxon>
        <taxon>Bacillaceae</taxon>
        <taxon>Caldibacillus</taxon>
    </lineage>
</organism>
<reference evidence="4 5" key="1">
    <citation type="submission" date="2016-01" db="EMBL/GenBank/DDBJ databases">
        <title>Draft Genome Sequences of Seven Thermophilic Sporeformers Isolated from Foods.</title>
        <authorList>
            <person name="Berendsen E.M."/>
            <person name="Wells-Bennik M.H."/>
            <person name="Krawcyk A.O."/>
            <person name="De Jong A."/>
            <person name="Holsappel S."/>
            <person name="Eijlander R.T."/>
            <person name="Kuipers O.P."/>
        </authorList>
    </citation>
    <scope>NUCLEOTIDE SEQUENCE [LARGE SCALE GENOMIC DNA]</scope>
    <source>
        <strain evidence="4 5">B4135</strain>
    </source>
</reference>
<proteinExistence type="predicted"/>
<evidence type="ECO:0000313" key="5">
    <source>
        <dbReference type="Proteomes" id="UP000075683"/>
    </source>
</evidence>
<dbReference type="SUPFAM" id="SSF50104">
    <property type="entry name" value="Translation proteins SH3-like domain"/>
    <property type="match status" value="1"/>
</dbReference>
<dbReference type="InterPro" id="IPR041985">
    <property type="entry name" value="Ribosomal_eL14_KOW"/>
</dbReference>
<dbReference type="Gene3D" id="2.30.30.30">
    <property type="match status" value="1"/>
</dbReference>
<dbReference type="GO" id="GO:0005840">
    <property type="term" value="C:ribosome"/>
    <property type="evidence" value="ECO:0007669"/>
    <property type="project" value="UniProtKB-KW"/>
</dbReference>
<keyword evidence="2" id="KW-0687">Ribonucleoprotein</keyword>
<dbReference type="Pfam" id="PF00467">
    <property type="entry name" value="KOW"/>
    <property type="match status" value="1"/>
</dbReference>
<evidence type="ECO:0000256" key="1">
    <source>
        <dbReference type="ARBA" id="ARBA00022980"/>
    </source>
</evidence>
<dbReference type="InterPro" id="IPR008991">
    <property type="entry name" value="Translation_prot_SH3-like_sf"/>
</dbReference>
<protein>
    <recommendedName>
        <fullName evidence="3">KOW domain-containing protein</fullName>
    </recommendedName>
</protein>
<keyword evidence="1" id="KW-0689">Ribosomal protein</keyword>
<dbReference type="InterPro" id="IPR014722">
    <property type="entry name" value="Rib_uL2_dom2"/>
</dbReference>
<dbReference type="CDD" id="cd06088">
    <property type="entry name" value="KOW_RPL14"/>
    <property type="match status" value="1"/>
</dbReference>
<evidence type="ECO:0000259" key="3">
    <source>
        <dbReference type="Pfam" id="PF00467"/>
    </source>
</evidence>
<feature type="domain" description="KOW" evidence="3">
    <location>
        <begin position="11"/>
        <end position="39"/>
    </location>
</feature>
<gene>
    <name evidence="4" type="ORF">B4135_0081</name>
</gene>
<dbReference type="GO" id="GO:1990904">
    <property type="term" value="C:ribonucleoprotein complex"/>
    <property type="evidence" value="ECO:0007669"/>
    <property type="project" value="UniProtKB-KW"/>
</dbReference>